<organism evidence="2 3">
    <name type="scientific">Aegilops tauschii subsp. strangulata</name>
    <name type="common">Goatgrass</name>
    <dbReference type="NCBI Taxonomy" id="200361"/>
    <lineage>
        <taxon>Eukaryota</taxon>
        <taxon>Viridiplantae</taxon>
        <taxon>Streptophyta</taxon>
        <taxon>Embryophyta</taxon>
        <taxon>Tracheophyta</taxon>
        <taxon>Spermatophyta</taxon>
        <taxon>Magnoliopsida</taxon>
        <taxon>Liliopsida</taxon>
        <taxon>Poales</taxon>
        <taxon>Poaceae</taxon>
        <taxon>BOP clade</taxon>
        <taxon>Pooideae</taxon>
        <taxon>Triticodae</taxon>
        <taxon>Triticeae</taxon>
        <taxon>Triticinae</taxon>
        <taxon>Aegilops</taxon>
    </lineage>
</organism>
<reference evidence="2" key="5">
    <citation type="journal article" date="2021" name="G3 (Bethesda)">
        <title>Aegilops tauschii genome assembly Aet v5.0 features greater sequence contiguity and improved annotation.</title>
        <authorList>
            <person name="Wang L."/>
            <person name="Zhu T."/>
            <person name="Rodriguez J.C."/>
            <person name="Deal K.R."/>
            <person name="Dubcovsky J."/>
            <person name="McGuire P.E."/>
            <person name="Lux T."/>
            <person name="Spannagl M."/>
            <person name="Mayer K.F.X."/>
            <person name="Baldrich P."/>
            <person name="Meyers B.C."/>
            <person name="Huo N."/>
            <person name="Gu Y.Q."/>
            <person name="Zhou H."/>
            <person name="Devos K.M."/>
            <person name="Bennetzen J.L."/>
            <person name="Unver T."/>
            <person name="Budak H."/>
            <person name="Gulick P.J."/>
            <person name="Galiba G."/>
            <person name="Kalapos B."/>
            <person name="Nelson D.R."/>
            <person name="Li P."/>
            <person name="You F.M."/>
            <person name="Luo M.C."/>
            <person name="Dvorak J."/>
        </authorList>
    </citation>
    <scope>NUCLEOTIDE SEQUENCE [LARGE SCALE GENOMIC DNA]</scope>
    <source>
        <strain evidence="2">cv. AL8/78</strain>
    </source>
</reference>
<protein>
    <submittedName>
        <fullName evidence="2">Uncharacterized protein</fullName>
    </submittedName>
</protein>
<feature type="region of interest" description="Disordered" evidence="1">
    <location>
        <begin position="18"/>
        <end position="44"/>
    </location>
</feature>
<proteinExistence type="predicted"/>
<evidence type="ECO:0000313" key="3">
    <source>
        <dbReference type="Proteomes" id="UP000015105"/>
    </source>
</evidence>
<evidence type="ECO:0000313" key="2">
    <source>
        <dbReference type="EnsemblPlants" id="AET7Gv20124800.1"/>
    </source>
</evidence>
<dbReference type="AlphaFoldDB" id="A0A453QHC8"/>
<reference evidence="3" key="2">
    <citation type="journal article" date="2017" name="Nat. Plants">
        <title>The Aegilops tauschii genome reveals multiple impacts of transposons.</title>
        <authorList>
            <person name="Zhao G."/>
            <person name="Zou C."/>
            <person name="Li K."/>
            <person name="Wang K."/>
            <person name="Li T."/>
            <person name="Gao L."/>
            <person name="Zhang X."/>
            <person name="Wang H."/>
            <person name="Yang Z."/>
            <person name="Liu X."/>
            <person name="Jiang W."/>
            <person name="Mao L."/>
            <person name="Kong X."/>
            <person name="Jiao Y."/>
            <person name="Jia J."/>
        </authorList>
    </citation>
    <scope>NUCLEOTIDE SEQUENCE [LARGE SCALE GENOMIC DNA]</scope>
    <source>
        <strain evidence="3">cv. AL8/78</strain>
    </source>
</reference>
<keyword evidence="3" id="KW-1185">Reference proteome</keyword>
<evidence type="ECO:0000256" key="1">
    <source>
        <dbReference type="SAM" id="MobiDB-lite"/>
    </source>
</evidence>
<name>A0A453QHC8_AEGTS</name>
<sequence>HAPPLPPQFKPTLISLSLPPPNPIYTSPSPHSHLKAHPHKHPTNITSLTSHHHCRAAEQIDPSAPARHHLVQHHGPVQL</sequence>
<dbReference type="EnsemblPlants" id="AET7Gv20124800.1">
    <property type="protein sequence ID" value="AET7Gv20124800.1"/>
    <property type="gene ID" value="AET7Gv20124800"/>
</dbReference>
<dbReference type="Proteomes" id="UP000015105">
    <property type="component" value="Chromosome 7D"/>
</dbReference>
<reference evidence="2" key="4">
    <citation type="submission" date="2019-03" db="UniProtKB">
        <authorList>
            <consortium name="EnsemblPlants"/>
        </authorList>
    </citation>
    <scope>IDENTIFICATION</scope>
</reference>
<accession>A0A453QHC8</accession>
<reference evidence="3" key="1">
    <citation type="journal article" date="2014" name="Science">
        <title>Ancient hybridizations among the ancestral genomes of bread wheat.</title>
        <authorList>
            <consortium name="International Wheat Genome Sequencing Consortium,"/>
            <person name="Marcussen T."/>
            <person name="Sandve S.R."/>
            <person name="Heier L."/>
            <person name="Spannagl M."/>
            <person name="Pfeifer M."/>
            <person name="Jakobsen K.S."/>
            <person name="Wulff B.B."/>
            <person name="Steuernagel B."/>
            <person name="Mayer K.F."/>
            <person name="Olsen O.A."/>
        </authorList>
    </citation>
    <scope>NUCLEOTIDE SEQUENCE [LARGE SCALE GENOMIC DNA]</scope>
    <source>
        <strain evidence="3">cv. AL8/78</strain>
    </source>
</reference>
<reference evidence="2" key="3">
    <citation type="journal article" date="2017" name="Nature">
        <title>Genome sequence of the progenitor of the wheat D genome Aegilops tauschii.</title>
        <authorList>
            <person name="Luo M.C."/>
            <person name="Gu Y.Q."/>
            <person name="Puiu D."/>
            <person name="Wang H."/>
            <person name="Twardziok S.O."/>
            <person name="Deal K.R."/>
            <person name="Huo N."/>
            <person name="Zhu T."/>
            <person name="Wang L."/>
            <person name="Wang Y."/>
            <person name="McGuire P.E."/>
            <person name="Liu S."/>
            <person name="Long H."/>
            <person name="Ramasamy R.K."/>
            <person name="Rodriguez J.C."/>
            <person name="Van S.L."/>
            <person name="Yuan L."/>
            <person name="Wang Z."/>
            <person name="Xia Z."/>
            <person name="Xiao L."/>
            <person name="Anderson O.D."/>
            <person name="Ouyang S."/>
            <person name="Liang Y."/>
            <person name="Zimin A.V."/>
            <person name="Pertea G."/>
            <person name="Qi P."/>
            <person name="Bennetzen J.L."/>
            <person name="Dai X."/>
            <person name="Dawson M.W."/>
            <person name="Muller H.G."/>
            <person name="Kugler K."/>
            <person name="Rivarola-Duarte L."/>
            <person name="Spannagl M."/>
            <person name="Mayer K.F.X."/>
            <person name="Lu F.H."/>
            <person name="Bevan M.W."/>
            <person name="Leroy P."/>
            <person name="Li P."/>
            <person name="You F.M."/>
            <person name="Sun Q."/>
            <person name="Liu Z."/>
            <person name="Lyons E."/>
            <person name="Wicker T."/>
            <person name="Salzberg S.L."/>
            <person name="Devos K.M."/>
            <person name="Dvorak J."/>
        </authorList>
    </citation>
    <scope>NUCLEOTIDE SEQUENCE [LARGE SCALE GENOMIC DNA]</scope>
    <source>
        <strain evidence="2">cv. AL8/78</strain>
    </source>
</reference>
<dbReference type="Gramene" id="AET7Gv20124800.1">
    <property type="protein sequence ID" value="AET7Gv20124800.1"/>
    <property type="gene ID" value="AET7Gv20124800"/>
</dbReference>
<feature type="compositionally biased region" description="Basic residues" evidence="1">
    <location>
        <begin position="32"/>
        <end position="42"/>
    </location>
</feature>